<protein>
    <submittedName>
        <fullName evidence="16">Quinohemoprotein alcohol dehydrogenase ADH-IIG</fullName>
        <ecNumber evidence="16">1.1.9.1</ecNumber>
    </submittedName>
</protein>
<evidence type="ECO:0000256" key="9">
    <source>
        <dbReference type="ARBA" id="ARBA00023157"/>
    </source>
</evidence>
<evidence type="ECO:0000256" key="4">
    <source>
        <dbReference type="ARBA" id="ARBA00022729"/>
    </source>
</evidence>
<keyword evidence="17" id="KW-1185">Reference proteome</keyword>
<feature type="disulfide bond" evidence="13">
    <location>
        <begin position="149"/>
        <end position="150"/>
    </location>
</feature>
<feature type="binding site" evidence="11">
    <location>
        <position position="370"/>
    </location>
    <ligand>
        <name>pyrroloquinoline quinone</name>
        <dbReference type="ChEBI" id="CHEBI:58442"/>
    </ligand>
</feature>
<dbReference type="GO" id="GO:0016020">
    <property type="term" value="C:membrane"/>
    <property type="evidence" value="ECO:0007669"/>
    <property type="project" value="InterPro"/>
</dbReference>
<dbReference type="GO" id="GO:0030288">
    <property type="term" value="C:outer membrane-bounded periplasmic space"/>
    <property type="evidence" value="ECO:0007669"/>
    <property type="project" value="InterPro"/>
</dbReference>
<evidence type="ECO:0000313" key="16">
    <source>
        <dbReference type="EMBL" id="AKH44141.1"/>
    </source>
</evidence>
<feature type="active site" description="Proton acceptor" evidence="10">
    <location>
        <position position="343"/>
    </location>
</feature>
<feature type="signal peptide" evidence="14">
    <location>
        <begin position="1"/>
        <end position="26"/>
    </location>
</feature>
<comment type="cofactor">
    <cofactor evidence="11">
        <name>pyrroloquinoline quinone</name>
        <dbReference type="ChEBI" id="CHEBI:58442"/>
    </cofactor>
    <text evidence="11">Binds 1 PQQ group per subunit.</text>
</comment>
<evidence type="ECO:0000256" key="13">
    <source>
        <dbReference type="PIRSR" id="PIRSR617512-4"/>
    </source>
</evidence>
<dbReference type="Gene3D" id="1.10.760.10">
    <property type="entry name" value="Cytochrome c-like domain"/>
    <property type="match status" value="1"/>
</dbReference>
<dbReference type="GO" id="GO:0020037">
    <property type="term" value="F:heme binding"/>
    <property type="evidence" value="ECO:0007669"/>
    <property type="project" value="InterPro"/>
</dbReference>
<dbReference type="PROSITE" id="PS51257">
    <property type="entry name" value="PROKAR_LIPOPROTEIN"/>
    <property type="match status" value="1"/>
</dbReference>
<dbReference type="PANTHER" id="PTHR32303">
    <property type="entry name" value="QUINOPROTEIN ALCOHOL DEHYDROGENASE (CYTOCHROME C)"/>
    <property type="match status" value="1"/>
</dbReference>
<dbReference type="InterPro" id="IPR011047">
    <property type="entry name" value="Quinoprotein_ADH-like_sf"/>
</dbReference>
<name>A0A0F7KY20_9SPHN</name>
<dbReference type="PROSITE" id="PS51007">
    <property type="entry name" value="CYTC"/>
    <property type="match status" value="1"/>
</dbReference>
<accession>A0A0F7KY20</accession>
<dbReference type="PROSITE" id="PS00364">
    <property type="entry name" value="BACTERIAL_PQQ_2"/>
    <property type="match status" value="1"/>
</dbReference>
<proteinExistence type="inferred from homology"/>
<dbReference type="PATRIC" id="fig|1267766.3.peg.3166"/>
<dbReference type="STRING" id="1267766.WYH_03122"/>
<dbReference type="Gene3D" id="2.140.10.10">
    <property type="entry name" value="Quinoprotein alcohol dehydrogenase-like superfamily"/>
    <property type="match status" value="1"/>
</dbReference>
<dbReference type="CDD" id="cd10279">
    <property type="entry name" value="PQQ_ADH_II"/>
    <property type="match status" value="1"/>
</dbReference>
<keyword evidence="2 11" id="KW-0349">Heme</keyword>
<dbReference type="SUPFAM" id="SSF50998">
    <property type="entry name" value="Quinoprotein alcohol dehydrogenase-like"/>
    <property type="match status" value="1"/>
</dbReference>
<dbReference type="Pfam" id="PF13442">
    <property type="entry name" value="Cytochrome_CBB3"/>
    <property type="match status" value="1"/>
</dbReference>
<dbReference type="SMART" id="SM00564">
    <property type="entry name" value="PQQ"/>
    <property type="match status" value="6"/>
</dbReference>
<keyword evidence="3 12" id="KW-0479">Metal-binding</keyword>
<feature type="binding site" evidence="11">
    <location>
        <begin position="216"/>
        <end position="217"/>
    </location>
    <ligand>
        <name>pyrroloquinoline quinone</name>
        <dbReference type="ChEBI" id="CHEBI:58442"/>
    </ligand>
</feature>
<dbReference type="Pfam" id="PF01011">
    <property type="entry name" value="PQQ"/>
    <property type="match status" value="2"/>
</dbReference>
<dbReference type="KEGG" id="aay:WYH_03122"/>
<dbReference type="GO" id="GO:0016614">
    <property type="term" value="F:oxidoreductase activity, acting on CH-OH group of donors"/>
    <property type="evidence" value="ECO:0007669"/>
    <property type="project" value="InterPro"/>
</dbReference>
<feature type="binding site" evidence="12">
    <location>
        <position position="343"/>
    </location>
    <ligand>
        <name>Ca(2+)</name>
        <dbReference type="ChEBI" id="CHEBI:29108"/>
    </ligand>
</feature>
<dbReference type="EC" id="1.1.9.1" evidence="16"/>
<keyword evidence="4 14" id="KW-0732">Signal</keyword>
<sequence length="720" mass="78023">MRGVAFSPKHGWWLGAAALLALAGCAATMEEPSASGGADAGPAMVDGQRMRQLDAPANVGDWMSTGRGWDEKHYSPLDQINDSNVGRLGLAWYDDLDTFRGVQATPLVVDGVLYNESIYNVVTAYDAKTGRKLWTHDPQVGTEWARLACCGPSSRGIAAWKGKLYIGALDGRLIALDAKTGQEVWTTRTFDAEKAPYSITGAPRVYDGKVVIGNGGADYGSRGFVAAFDAETGEKVWKFYIVPTDPAKGPDGEASDSAMKIARPTWHGKFWEAGGGGNAWDSFAYDPDLNLVYIGTGNGSPHMWHFRSEGKGDNLFLCSIVAVDADSGEYKWHYQMVPEEDWDYTCTQPMILADLELGGKQRPVIMQAPKNGFFYVIDRATGELLSAESYVSVNTWASHIDMKTGRPVLRPGAHNTTTPHLMSPSWLAAHTWHPMAYSPDTGLVYLGAQEQGAIYARAADGEYQYRPGPGRTNSGQAYGNHPELRAKLQKQANETEKGYLLAWDPKTQKEAWRVPYPHPGSGGVLATGGNLLVQGTINKTVAIYRADNGEKLWEMDVDQAAIAGPITYMVDGEQYIALNAGWGGSPVYNLGPFQTSTAKLLVFKLDASGVTLPPPPEPTALPRPPRLMAGEQQVALGRRLYGETCHKCHGDNAVGGVKDLRFMAPETHEAFLDIVLNGTLADKGMAGFADILSKEQAEAIHAYLIARGNEDWQDAAVSAQ</sequence>
<comment type="similarity">
    <text evidence="1">Belongs to the bacterial PQQ dehydrogenase family.</text>
</comment>
<evidence type="ECO:0000256" key="2">
    <source>
        <dbReference type="ARBA" id="ARBA00022617"/>
    </source>
</evidence>
<evidence type="ECO:0000256" key="11">
    <source>
        <dbReference type="PIRSR" id="PIRSR617512-2"/>
    </source>
</evidence>
<feature type="binding site" description="axial binding residue" evidence="12">
    <location>
        <position position="685"/>
    </location>
    <ligand>
        <name>heme c</name>
        <dbReference type="ChEBI" id="CHEBI:61717"/>
    </ligand>
    <ligandPart>
        <name>Fe</name>
        <dbReference type="ChEBI" id="CHEBI:18248"/>
    </ligandPart>
</feature>
<evidence type="ECO:0000256" key="14">
    <source>
        <dbReference type="SAM" id="SignalP"/>
    </source>
</evidence>
<dbReference type="GO" id="GO:0005509">
    <property type="term" value="F:calcium ion binding"/>
    <property type="evidence" value="ECO:0007669"/>
    <property type="project" value="InterPro"/>
</dbReference>
<evidence type="ECO:0000256" key="10">
    <source>
        <dbReference type="PIRSR" id="PIRSR617512-1"/>
    </source>
</evidence>
<keyword evidence="9 13" id="KW-1015">Disulfide bond</keyword>
<evidence type="ECO:0000256" key="8">
    <source>
        <dbReference type="ARBA" id="ARBA00023004"/>
    </source>
</evidence>
<keyword evidence="7 16" id="KW-0560">Oxidoreductase</keyword>
<evidence type="ECO:0000256" key="7">
    <source>
        <dbReference type="ARBA" id="ARBA00023002"/>
    </source>
</evidence>
<dbReference type="Proteomes" id="UP000034392">
    <property type="component" value="Chromosome"/>
</dbReference>
<keyword evidence="5 12" id="KW-0106">Calcium</keyword>
<feature type="binding site" description="axial binding residue" evidence="12">
    <location>
        <position position="649"/>
    </location>
    <ligand>
        <name>heme c</name>
        <dbReference type="ChEBI" id="CHEBI:61717"/>
    </ligand>
    <ligandPart>
        <name>Fe</name>
        <dbReference type="ChEBI" id="CHEBI:18248"/>
    </ligandPart>
</feature>
<feature type="domain" description="Cytochrome c" evidence="15">
    <location>
        <begin position="632"/>
        <end position="708"/>
    </location>
</feature>
<feature type="binding site" evidence="12">
    <location>
        <position position="298"/>
    </location>
    <ligand>
        <name>Ca(2+)</name>
        <dbReference type="ChEBI" id="CHEBI:29108"/>
    </ligand>
</feature>
<feature type="binding site" evidence="11">
    <location>
        <position position="200"/>
    </location>
    <ligand>
        <name>pyrroloquinoline quinone</name>
        <dbReference type="ChEBI" id="CHEBI:58442"/>
    </ligand>
</feature>
<feature type="chain" id="PRO_5002518247" evidence="14">
    <location>
        <begin position="27"/>
        <end position="720"/>
    </location>
</feature>
<feature type="binding site" description="covalent" evidence="11">
    <location>
        <position position="648"/>
    </location>
    <ligand>
        <name>heme c</name>
        <dbReference type="ChEBI" id="CHEBI:61717"/>
    </ligand>
</feature>
<dbReference type="InterPro" id="IPR018391">
    <property type="entry name" value="PQQ_b-propeller_rpt"/>
</dbReference>
<dbReference type="NCBIfam" id="TIGR03075">
    <property type="entry name" value="PQQ_enz_alc_DH"/>
    <property type="match status" value="1"/>
</dbReference>
<organism evidence="16 17">
    <name type="scientific">Croceibacterium atlanticum</name>
    <dbReference type="NCBI Taxonomy" id="1267766"/>
    <lineage>
        <taxon>Bacteria</taxon>
        <taxon>Pseudomonadati</taxon>
        <taxon>Pseudomonadota</taxon>
        <taxon>Alphaproteobacteria</taxon>
        <taxon>Sphingomonadales</taxon>
        <taxon>Erythrobacteraceae</taxon>
        <taxon>Croceibacterium</taxon>
    </lineage>
</organism>
<reference evidence="16" key="1">
    <citation type="submission" date="2015-05" db="EMBL/GenBank/DDBJ databases">
        <title>The complete genome of Altererythrobacter atlanticus strain 26DY36.</title>
        <authorList>
            <person name="Wu Y.-H."/>
            <person name="Cheng H."/>
            <person name="Wu X.-W."/>
        </authorList>
    </citation>
    <scope>NUCLEOTIDE SEQUENCE [LARGE SCALE GENOMIC DNA]</scope>
    <source>
        <strain evidence="16">26DY36</strain>
    </source>
</reference>
<evidence type="ECO:0000256" key="5">
    <source>
        <dbReference type="ARBA" id="ARBA00022837"/>
    </source>
</evidence>
<dbReference type="InterPro" id="IPR002372">
    <property type="entry name" value="PQQ_rpt_dom"/>
</dbReference>
<feature type="binding site" evidence="11">
    <location>
        <position position="155"/>
    </location>
    <ligand>
        <name>pyrroloquinoline quinone</name>
        <dbReference type="ChEBI" id="CHEBI:58442"/>
    </ligand>
</feature>
<dbReference type="InterPro" id="IPR001479">
    <property type="entry name" value="Quinoprotein_DH_CS"/>
</dbReference>
<dbReference type="InterPro" id="IPR009056">
    <property type="entry name" value="Cyt_c-like_dom"/>
</dbReference>
<feature type="binding site" description="covalent" evidence="11">
    <location>
        <position position="645"/>
    </location>
    <ligand>
        <name>heme c</name>
        <dbReference type="ChEBI" id="CHEBI:61717"/>
    </ligand>
</feature>
<keyword evidence="8 12" id="KW-0408">Iron</keyword>
<dbReference type="EMBL" id="CP011452">
    <property type="protein sequence ID" value="AKH44141.1"/>
    <property type="molecule type" value="Genomic_DNA"/>
</dbReference>
<evidence type="ECO:0000256" key="6">
    <source>
        <dbReference type="ARBA" id="ARBA00022891"/>
    </source>
</evidence>
<dbReference type="AlphaFoldDB" id="A0A0F7KY20"/>
<evidence type="ECO:0000313" key="17">
    <source>
        <dbReference type="Proteomes" id="UP000034392"/>
    </source>
</evidence>
<comment type="cofactor">
    <cofactor evidence="12">
        <name>Ca(2+)</name>
        <dbReference type="ChEBI" id="CHEBI:29108"/>
    </cofactor>
    <text evidence="12">Binds 1 Ca(2+) ion per subunit.</text>
</comment>
<dbReference type="GO" id="GO:0009055">
    <property type="term" value="F:electron transfer activity"/>
    <property type="evidence" value="ECO:0007669"/>
    <property type="project" value="InterPro"/>
</dbReference>
<evidence type="ECO:0000256" key="1">
    <source>
        <dbReference type="ARBA" id="ARBA00008156"/>
    </source>
</evidence>
<keyword evidence="6 11" id="KW-0634">PQQ</keyword>
<dbReference type="SUPFAM" id="SSF46626">
    <property type="entry name" value="Cytochrome c"/>
    <property type="match status" value="1"/>
</dbReference>
<evidence type="ECO:0000256" key="12">
    <source>
        <dbReference type="PIRSR" id="PIRSR617512-3"/>
    </source>
</evidence>
<gene>
    <name evidence="16" type="primary">qgdA</name>
    <name evidence="16" type="ORF">WYH_03122</name>
</gene>
<comment type="cofactor">
    <cofactor evidence="11">
        <name>heme c</name>
        <dbReference type="ChEBI" id="CHEBI:61717"/>
    </cofactor>
    <text evidence="11">Binds 1 heme c group per subunit.</text>
</comment>
<evidence type="ECO:0000259" key="15">
    <source>
        <dbReference type="PROSITE" id="PS51007"/>
    </source>
</evidence>
<dbReference type="InterPro" id="IPR036909">
    <property type="entry name" value="Cyt_c-like_dom_sf"/>
</dbReference>
<evidence type="ECO:0000256" key="3">
    <source>
        <dbReference type="ARBA" id="ARBA00022723"/>
    </source>
</evidence>
<dbReference type="InterPro" id="IPR017512">
    <property type="entry name" value="PQQ_MeOH/EtOH_DH"/>
</dbReference>